<gene>
    <name evidence="1" type="ORF">A2Y85_05305</name>
</gene>
<dbReference type="Gene3D" id="1.50.10.20">
    <property type="match status" value="1"/>
</dbReference>
<sequence>MSSTVPIEWLLKGDVSIQHQVHRDLLRSDAKILLKLQNKIAKQGWGARFLSKQRADGHWGRGFYQPKWTSTHYTLLDLKNIGLPSTNEQARKSTCMIFDQAIGPDGGINYSNTPATRRRGSDLCIDGMVLNIASYFRVMHAQLKVIINLLLSKQMKDGGWNCAWHYGAVHSSLHTTISVLEGFLEYRNTGSNYQIENILKAEKKAVEFILKHYLCKSHRTGEIIDAKMLMLSYPSRWRYDVLRALDYLQFAEIKFDARMRFALEVILKKQAQNGKWPLQMKHTGAVHFDMEKIGQSSRWNTLRVLRVMQFYSDINAV</sequence>
<comment type="caution">
    <text evidence="1">The sequence shown here is derived from an EMBL/GenBank/DDBJ whole genome shotgun (WGS) entry which is preliminary data.</text>
</comment>
<dbReference type="SUPFAM" id="SSF48239">
    <property type="entry name" value="Terpenoid cyclases/Protein prenyltransferases"/>
    <property type="match status" value="1"/>
</dbReference>
<evidence type="ECO:0008006" key="3">
    <source>
        <dbReference type="Google" id="ProtNLM"/>
    </source>
</evidence>
<evidence type="ECO:0000313" key="1">
    <source>
        <dbReference type="EMBL" id="OGC38834.1"/>
    </source>
</evidence>
<protein>
    <recommendedName>
        <fullName evidence="3">Squalene cyclase C-terminal domain-containing protein</fullName>
    </recommendedName>
</protein>
<dbReference type="Proteomes" id="UP000177025">
    <property type="component" value="Unassembled WGS sequence"/>
</dbReference>
<dbReference type="AlphaFoldDB" id="A0A1F4U1K6"/>
<reference evidence="1 2" key="1">
    <citation type="journal article" date="2016" name="Nat. Commun.">
        <title>Thousands of microbial genomes shed light on interconnected biogeochemical processes in an aquifer system.</title>
        <authorList>
            <person name="Anantharaman K."/>
            <person name="Brown C.T."/>
            <person name="Hug L.A."/>
            <person name="Sharon I."/>
            <person name="Castelle C.J."/>
            <person name="Probst A.J."/>
            <person name="Thomas B.C."/>
            <person name="Singh A."/>
            <person name="Wilkins M.J."/>
            <person name="Karaoz U."/>
            <person name="Brodie E.L."/>
            <person name="Williams K.H."/>
            <person name="Hubbard S.S."/>
            <person name="Banfield J.F."/>
        </authorList>
    </citation>
    <scope>NUCLEOTIDE SEQUENCE [LARGE SCALE GENOMIC DNA]</scope>
</reference>
<dbReference type="EMBL" id="MEUM01000165">
    <property type="protein sequence ID" value="OGC38834.1"/>
    <property type="molecule type" value="Genomic_DNA"/>
</dbReference>
<dbReference type="InterPro" id="IPR008930">
    <property type="entry name" value="Terpenoid_cyclase/PrenylTrfase"/>
</dbReference>
<evidence type="ECO:0000313" key="2">
    <source>
        <dbReference type="Proteomes" id="UP000177025"/>
    </source>
</evidence>
<organism evidence="1 2">
    <name type="scientific">candidate division WOR-3 bacterium RBG_13_43_14</name>
    <dbReference type="NCBI Taxonomy" id="1802590"/>
    <lineage>
        <taxon>Bacteria</taxon>
        <taxon>Bacteria division WOR-3</taxon>
    </lineage>
</organism>
<accession>A0A1F4U1K6</accession>
<proteinExistence type="predicted"/>
<name>A0A1F4U1K6_UNCW3</name>